<evidence type="ECO:0000259" key="1">
    <source>
        <dbReference type="Pfam" id="PF13470"/>
    </source>
</evidence>
<evidence type="ECO:0000313" key="2">
    <source>
        <dbReference type="EMBL" id="PIX70187.1"/>
    </source>
</evidence>
<dbReference type="Pfam" id="PF13470">
    <property type="entry name" value="PIN_3"/>
    <property type="match status" value="1"/>
</dbReference>
<sequence length="139" mass="15984">MVNVFLDSDVVISSLISNLGAAYQLINNKKIDCFISNISYQELLLVVKKLKIDDEKLKAIVKERFKIIKLSQSLRQIKSSYKNCVKDPNDTHIVAGAVESSVNFLVSYNIRHFEINKIKEKYNIRIMTPGTFLQFLRSK</sequence>
<accession>A0A2M7LQ43</accession>
<dbReference type="PANTHER" id="PTHR34610:SF3">
    <property type="entry name" value="SSL7007 PROTEIN"/>
    <property type="match status" value="1"/>
</dbReference>
<dbReference type="InterPro" id="IPR002716">
    <property type="entry name" value="PIN_dom"/>
</dbReference>
<dbReference type="InterPro" id="IPR029060">
    <property type="entry name" value="PIN-like_dom_sf"/>
</dbReference>
<gene>
    <name evidence="2" type="ORF">COZ39_04755</name>
</gene>
<dbReference type="EMBL" id="PFJI01000206">
    <property type="protein sequence ID" value="PIX70187.1"/>
    <property type="molecule type" value="Genomic_DNA"/>
</dbReference>
<feature type="domain" description="PIN" evidence="1">
    <location>
        <begin position="4"/>
        <end position="111"/>
    </location>
</feature>
<protein>
    <recommendedName>
        <fullName evidence="1">PIN domain-containing protein</fullName>
    </recommendedName>
</protein>
<proteinExistence type="predicted"/>
<dbReference type="Gene3D" id="3.40.50.1010">
    <property type="entry name" value="5'-nuclease"/>
    <property type="match status" value="1"/>
</dbReference>
<name>A0A2M7LQ43_9BACT</name>
<evidence type="ECO:0000313" key="3">
    <source>
        <dbReference type="Proteomes" id="UP000229708"/>
    </source>
</evidence>
<dbReference type="InterPro" id="IPR002850">
    <property type="entry name" value="PIN_toxin-like"/>
</dbReference>
<organism evidence="2 3">
    <name type="scientific">Candidatus Roizmanbacteria bacterium CG_4_10_14_3_um_filter_33_21</name>
    <dbReference type="NCBI Taxonomy" id="1974830"/>
    <lineage>
        <taxon>Bacteria</taxon>
        <taxon>Candidatus Roizmaniibacteriota</taxon>
    </lineage>
</organism>
<dbReference type="Proteomes" id="UP000229708">
    <property type="component" value="Unassembled WGS sequence"/>
</dbReference>
<comment type="caution">
    <text evidence="2">The sequence shown here is derived from an EMBL/GenBank/DDBJ whole genome shotgun (WGS) entry which is preliminary data.</text>
</comment>
<dbReference type="PANTHER" id="PTHR34610">
    <property type="entry name" value="SSL7007 PROTEIN"/>
    <property type="match status" value="1"/>
</dbReference>
<dbReference type="SUPFAM" id="SSF88723">
    <property type="entry name" value="PIN domain-like"/>
    <property type="match status" value="1"/>
</dbReference>
<dbReference type="AlphaFoldDB" id="A0A2M7LQ43"/>
<reference evidence="3" key="1">
    <citation type="submission" date="2017-09" db="EMBL/GenBank/DDBJ databases">
        <title>Depth-based differentiation of microbial function through sediment-hosted aquifers and enrichment of novel symbionts in the deep terrestrial subsurface.</title>
        <authorList>
            <person name="Probst A.J."/>
            <person name="Ladd B."/>
            <person name="Jarett J.K."/>
            <person name="Geller-Mcgrath D.E."/>
            <person name="Sieber C.M.K."/>
            <person name="Emerson J.B."/>
            <person name="Anantharaman K."/>
            <person name="Thomas B.C."/>
            <person name="Malmstrom R."/>
            <person name="Stieglmeier M."/>
            <person name="Klingl A."/>
            <person name="Woyke T."/>
            <person name="Ryan C.M."/>
            <person name="Banfield J.F."/>
        </authorList>
    </citation>
    <scope>NUCLEOTIDE SEQUENCE [LARGE SCALE GENOMIC DNA]</scope>
</reference>